<proteinExistence type="predicted"/>
<accession>A0A656QAC4</accession>
<name>A0A656QAC4_9BURK</name>
<organism evidence="1 2">
    <name type="scientific">Caballeronia zhejiangensis</name>
    <dbReference type="NCBI Taxonomy" id="871203"/>
    <lineage>
        <taxon>Bacteria</taxon>
        <taxon>Pseudomonadati</taxon>
        <taxon>Pseudomonadota</taxon>
        <taxon>Betaproteobacteria</taxon>
        <taxon>Burkholderiales</taxon>
        <taxon>Burkholderiaceae</taxon>
        <taxon>Caballeronia</taxon>
    </lineage>
</organism>
<dbReference type="Proteomes" id="UP000027451">
    <property type="component" value="Unassembled WGS sequence"/>
</dbReference>
<reference evidence="1 2" key="1">
    <citation type="submission" date="2014-03" db="EMBL/GenBank/DDBJ databases">
        <title>Draft Genome Sequences of Four Burkholderia Strains.</title>
        <authorList>
            <person name="Liu X.Y."/>
            <person name="Li C.X."/>
            <person name="Xu J.H."/>
        </authorList>
    </citation>
    <scope>NUCLEOTIDE SEQUENCE [LARGE SCALE GENOMIC DNA]</scope>
    <source>
        <strain evidence="1 2">OP-1</strain>
    </source>
</reference>
<gene>
    <name evidence="1" type="ORF">BG60_27620</name>
</gene>
<protein>
    <submittedName>
        <fullName evidence="1">Uncharacterized protein</fullName>
    </submittedName>
</protein>
<dbReference type="EMBL" id="JFHD01000045">
    <property type="protein sequence ID" value="KDR25603.1"/>
    <property type="molecule type" value="Genomic_DNA"/>
</dbReference>
<sequence>MSTSTLIDALLRSLGREAGQFAEAMDLTATRSGHEDLMRFVLGGTTAAAVLLLDVPTLFQVPRCNWQAPLLQTRNRLSDDGFKVYAILVNGRREHSLSGALYRLNDRYEGSRLARFCDTNGVGLLTSDEARVAETRNGAEGSLASSIASALMSARHFCCGAFRIGKSDVDTSHL</sequence>
<evidence type="ECO:0000313" key="1">
    <source>
        <dbReference type="EMBL" id="KDR25603.1"/>
    </source>
</evidence>
<comment type="caution">
    <text evidence="1">The sequence shown here is derived from an EMBL/GenBank/DDBJ whole genome shotgun (WGS) entry which is preliminary data.</text>
</comment>
<keyword evidence="2" id="KW-1185">Reference proteome</keyword>
<dbReference type="AlphaFoldDB" id="A0A656QAC4"/>
<evidence type="ECO:0000313" key="2">
    <source>
        <dbReference type="Proteomes" id="UP000027451"/>
    </source>
</evidence>